<proteinExistence type="predicted"/>
<gene>
    <name evidence="1" type="ORF">SDC9_131780</name>
</gene>
<evidence type="ECO:0000313" key="1">
    <source>
        <dbReference type="EMBL" id="MPM84707.1"/>
    </source>
</evidence>
<sequence>MAKLPMKSRLVQLLYQQKEAWDYELIGKLLSEYGKNSDYWKWMARFWMTELSCGGIFNIVDAKADDGSRFAKGKVLYRYSISDFGKSRVEELLEA</sequence>
<protein>
    <submittedName>
        <fullName evidence="1">Uncharacterized protein</fullName>
    </submittedName>
</protein>
<organism evidence="1">
    <name type="scientific">bioreactor metagenome</name>
    <dbReference type="NCBI Taxonomy" id="1076179"/>
    <lineage>
        <taxon>unclassified sequences</taxon>
        <taxon>metagenomes</taxon>
        <taxon>ecological metagenomes</taxon>
    </lineage>
</organism>
<reference evidence="1" key="1">
    <citation type="submission" date="2019-08" db="EMBL/GenBank/DDBJ databases">
        <authorList>
            <person name="Kucharzyk K."/>
            <person name="Murdoch R.W."/>
            <person name="Higgins S."/>
            <person name="Loffler F."/>
        </authorList>
    </citation>
    <scope>NUCLEOTIDE SEQUENCE</scope>
</reference>
<comment type="caution">
    <text evidence="1">The sequence shown here is derived from an EMBL/GenBank/DDBJ whole genome shotgun (WGS) entry which is preliminary data.</text>
</comment>
<dbReference type="AlphaFoldDB" id="A0A645D695"/>
<dbReference type="EMBL" id="VSSQ01033186">
    <property type="protein sequence ID" value="MPM84707.1"/>
    <property type="molecule type" value="Genomic_DNA"/>
</dbReference>
<accession>A0A645D695</accession>
<name>A0A645D695_9ZZZZ</name>